<evidence type="ECO:0000313" key="3">
    <source>
        <dbReference type="EMBL" id="MFC3227433.1"/>
    </source>
</evidence>
<evidence type="ECO:0000259" key="2">
    <source>
        <dbReference type="SMART" id="SM00822"/>
    </source>
</evidence>
<name>A0ABV7KYN0_9PROT</name>
<dbReference type="CDD" id="cd05233">
    <property type="entry name" value="SDR_c"/>
    <property type="match status" value="1"/>
</dbReference>
<gene>
    <name evidence="3" type="ORF">ACFOGJ_09340</name>
</gene>
<dbReference type="PANTHER" id="PTHR42879">
    <property type="entry name" value="3-OXOACYL-(ACYL-CARRIER-PROTEIN) REDUCTASE"/>
    <property type="match status" value="1"/>
</dbReference>
<comment type="caution">
    <text evidence="3">The sequence shown here is derived from an EMBL/GenBank/DDBJ whole genome shotgun (WGS) entry which is preliminary data.</text>
</comment>
<accession>A0ABV7KYN0</accession>
<dbReference type="PRINTS" id="PR00081">
    <property type="entry name" value="GDHRDH"/>
</dbReference>
<dbReference type="PROSITE" id="PS00061">
    <property type="entry name" value="ADH_SHORT"/>
    <property type="match status" value="1"/>
</dbReference>
<comment type="similarity">
    <text evidence="1">Belongs to the short-chain dehydrogenases/reductases (SDR) family.</text>
</comment>
<protein>
    <submittedName>
        <fullName evidence="3">SDR family NAD(P)-dependent oxidoreductase</fullName>
        <ecNumber evidence="3">1.1.1.-</ecNumber>
    </submittedName>
</protein>
<organism evidence="3 4">
    <name type="scientific">Marinibaculum pumilum</name>
    <dbReference type="NCBI Taxonomy" id="1766165"/>
    <lineage>
        <taxon>Bacteria</taxon>
        <taxon>Pseudomonadati</taxon>
        <taxon>Pseudomonadota</taxon>
        <taxon>Alphaproteobacteria</taxon>
        <taxon>Rhodospirillales</taxon>
        <taxon>Rhodospirillaceae</taxon>
        <taxon>Marinibaculum</taxon>
    </lineage>
</organism>
<dbReference type="SUPFAM" id="SSF51735">
    <property type="entry name" value="NAD(P)-binding Rossmann-fold domains"/>
    <property type="match status" value="1"/>
</dbReference>
<dbReference type="SMART" id="SM00822">
    <property type="entry name" value="PKS_KR"/>
    <property type="match status" value="1"/>
</dbReference>
<dbReference type="InterPro" id="IPR002347">
    <property type="entry name" value="SDR_fam"/>
</dbReference>
<dbReference type="RefSeq" id="WP_379899600.1">
    <property type="nucleotide sequence ID" value="NZ_JBHRTR010000023.1"/>
</dbReference>
<dbReference type="InterPro" id="IPR050259">
    <property type="entry name" value="SDR"/>
</dbReference>
<dbReference type="InterPro" id="IPR036291">
    <property type="entry name" value="NAD(P)-bd_dom_sf"/>
</dbReference>
<dbReference type="EMBL" id="JBHRTR010000023">
    <property type="protein sequence ID" value="MFC3227433.1"/>
    <property type="molecule type" value="Genomic_DNA"/>
</dbReference>
<dbReference type="EC" id="1.1.1.-" evidence="3"/>
<dbReference type="Pfam" id="PF13561">
    <property type="entry name" value="adh_short_C2"/>
    <property type="match status" value="1"/>
</dbReference>
<feature type="domain" description="Ketoreductase" evidence="2">
    <location>
        <begin position="7"/>
        <end position="183"/>
    </location>
</feature>
<dbReference type="PANTHER" id="PTHR42879:SF2">
    <property type="entry name" value="3-OXOACYL-[ACYL-CARRIER-PROTEIN] REDUCTASE FABG"/>
    <property type="match status" value="1"/>
</dbReference>
<dbReference type="Proteomes" id="UP001595528">
    <property type="component" value="Unassembled WGS sequence"/>
</dbReference>
<evidence type="ECO:0000256" key="1">
    <source>
        <dbReference type="ARBA" id="ARBA00006484"/>
    </source>
</evidence>
<dbReference type="InterPro" id="IPR057326">
    <property type="entry name" value="KR_dom"/>
</dbReference>
<dbReference type="InterPro" id="IPR020904">
    <property type="entry name" value="Sc_DH/Rdtase_CS"/>
</dbReference>
<dbReference type="Gene3D" id="3.40.50.720">
    <property type="entry name" value="NAD(P)-binding Rossmann-like Domain"/>
    <property type="match status" value="1"/>
</dbReference>
<keyword evidence="3" id="KW-0560">Oxidoreductase</keyword>
<dbReference type="GO" id="GO:0016491">
    <property type="term" value="F:oxidoreductase activity"/>
    <property type="evidence" value="ECO:0007669"/>
    <property type="project" value="UniProtKB-KW"/>
</dbReference>
<evidence type="ECO:0000313" key="4">
    <source>
        <dbReference type="Proteomes" id="UP001595528"/>
    </source>
</evidence>
<sequence>MFRLDGKVALVTGAGSGIGEAVTRTFVGAGAKVALVDLNLEAAQALAGELGDAAYAVQADAADEAQITDAFAKVKGHFGPVDILFANAGIDFTSPVAEMSVEQWDRMIHVNLRSVFLASKLAIPDMKAKGWGRIICTSSQLAHKGAPTMAHYCAAKAGVLGFVKSLAYEVARDGISVNALCPGPINTPLLRSIPQDWLEMKKGELPAGRFGEVGEVAPAVLLLASDEGSYFCGASMNMNGGDYML</sequence>
<reference evidence="4" key="1">
    <citation type="journal article" date="2019" name="Int. J. Syst. Evol. Microbiol.">
        <title>The Global Catalogue of Microorganisms (GCM) 10K type strain sequencing project: providing services to taxonomists for standard genome sequencing and annotation.</title>
        <authorList>
            <consortium name="The Broad Institute Genomics Platform"/>
            <consortium name="The Broad Institute Genome Sequencing Center for Infectious Disease"/>
            <person name="Wu L."/>
            <person name="Ma J."/>
        </authorList>
    </citation>
    <scope>NUCLEOTIDE SEQUENCE [LARGE SCALE GENOMIC DNA]</scope>
    <source>
        <strain evidence="4">KCTC 42964</strain>
    </source>
</reference>
<proteinExistence type="inferred from homology"/>
<keyword evidence="4" id="KW-1185">Reference proteome</keyword>
<dbReference type="PRINTS" id="PR00080">
    <property type="entry name" value="SDRFAMILY"/>
</dbReference>